<dbReference type="GO" id="GO:0016787">
    <property type="term" value="F:hydrolase activity"/>
    <property type="evidence" value="ECO:0007669"/>
    <property type="project" value="UniProtKB-KW"/>
</dbReference>
<evidence type="ECO:0000256" key="1">
    <source>
        <dbReference type="ARBA" id="ARBA00022801"/>
    </source>
</evidence>
<gene>
    <name evidence="3" type="ORF">FJZ47_14030</name>
</gene>
<dbReference type="PANTHER" id="PTHR48081">
    <property type="entry name" value="AB HYDROLASE SUPERFAMILY PROTEIN C4A8.06C"/>
    <property type="match status" value="1"/>
</dbReference>
<sequence length="291" mass="31744">MAGAAGTYDPQARYPVRVYDVTYRDDQDGPLLARIYQPQGAGPFPALLDIHGGAWSRGSYLDNARMDQELAASGLVVAALTCRQAPRYPYPSQVLDTNYGTRWFKAHAHDFHADPQTLGAMGTSSGGHTLMLSALRPHDPRYSALPLPECPDVDATLRYVLAAWPILDAHARYLFAQAHSRVPLVEATEAYFGTQEVIQREHPQGVLERGEALEMPPTLIIQGTADESVPLSVAQRFATSYRALGGAVELELFPAMPHGFARDPGPESTRAMTLMQAFIARQLVSTGTMVP</sequence>
<dbReference type="SUPFAM" id="SSF53474">
    <property type="entry name" value="alpha/beta-Hydrolases"/>
    <property type="match status" value="1"/>
</dbReference>
<evidence type="ECO:0000313" key="3">
    <source>
        <dbReference type="EMBL" id="MBM3224905.1"/>
    </source>
</evidence>
<reference evidence="3" key="1">
    <citation type="submission" date="2019-03" db="EMBL/GenBank/DDBJ databases">
        <title>Lake Tanganyika Metagenome-Assembled Genomes (MAGs).</title>
        <authorList>
            <person name="Tran P."/>
        </authorList>
    </citation>
    <scope>NUCLEOTIDE SEQUENCE</scope>
    <source>
        <strain evidence="3">K_DeepCast_65m_m2_066</strain>
    </source>
</reference>
<keyword evidence="1 3" id="KW-0378">Hydrolase</keyword>
<organism evidence="3 4">
    <name type="scientific">Tectimicrobiota bacterium</name>
    <dbReference type="NCBI Taxonomy" id="2528274"/>
    <lineage>
        <taxon>Bacteria</taxon>
        <taxon>Pseudomonadati</taxon>
        <taxon>Nitrospinota/Tectimicrobiota group</taxon>
        <taxon>Candidatus Tectimicrobiota</taxon>
    </lineage>
</organism>
<dbReference type="InterPro" id="IPR049492">
    <property type="entry name" value="BD-FAE-like_dom"/>
</dbReference>
<name>A0A937W492_UNCTE</name>
<evidence type="ECO:0000313" key="4">
    <source>
        <dbReference type="Proteomes" id="UP000712673"/>
    </source>
</evidence>
<protein>
    <submittedName>
        <fullName evidence="3">Alpha/beta hydrolase</fullName>
    </submittedName>
</protein>
<dbReference type="InterPro" id="IPR029058">
    <property type="entry name" value="AB_hydrolase_fold"/>
</dbReference>
<dbReference type="EMBL" id="VGLS01000433">
    <property type="protein sequence ID" value="MBM3224905.1"/>
    <property type="molecule type" value="Genomic_DNA"/>
</dbReference>
<feature type="domain" description="BD-FAE-like" evidence="2">
    <location>
        <begin position="35"/>
        <end position="238"/>
    </location>
</feature>
<comment type="caution">
    <text evidence="3">The sequence shown here is derived from an EMBL/GenBank/DDBJ whole genome shotgun (WGS) entry which is preliminary data.</text>
</comment>
<evidence type="ECO:0000259" key="2">
    <source>
        <dbReference type="Pfam" id="PF20434"/>
    </source>
</evidence>
<dbReference type="Gene3D" id="3.40.50.1820">
    <property type="entry name" value="alpha/beta hydrolase"/>
    <property type="match status" value="1"/>
</dbReference>
<proteinExistence type="predicted"/>
<dbReference type="Pfam" id="PF20434">
    <property type="entry name" value="BD-FAE"/>
    <property type="match status" value="1"/>
</dbReference>
<dbReference type="InterPro" id="IPR050300">
    <property type="entry name" value="GDXG_lipolytic_enzyme"/>
</dbReference>
<dbReference type="Proteomes" id="UP000712673">
    <property type="component" value="Unassembled WGS sequence"/>
</dbReference>
<accession>A0A937W492</accession>
<dbReference type="AlphaFoldDB" id="A0A937W492"/>